<protein>
    <submittedName>
        <fullName evidence="1">AzoL</fullName>
    </submittedName>
</protein>
<dbReference type="GO" id="GO:0003824">
    <property type="term" value="F:catalytic activity"/>
    <property type="evidence" value="ECO:0007669"/>
    <property type="project" value="InterPro"/>
</dbReference>
<dbReference type="SUPFAM" id="SSF56752">
    <property type="entry name" value="D-aminoacid aminotransferase-like PLP-dependent enzymes"/>
    <property type="match status" value="1"/>
</dbReference>
<dbReference type="InterPro" id="IPR036038">
    <property type="entry name" value="Aminotransferase-like"/>
</dbReference>
<gene>
    <name evidence="1" type="primary">azoL</name>
</gene>
<dbReference type="Gene3D" id="3.20.10.10">
    <property type="entry name" value="D-amino Acid Aminotransferase, subunit A, domain 2"/>
    <property type="match status" value="1"/>
</dbReference>
<dbReference type="InterPro" id="IPR001544">
    <property type="entry name" value="Aminotrans_IV"/>
</dbReference>
<dbReference type="Pfam" id="PF01063">
    <property type="entry name" value="Aminotran_4"/>
    <property type="match status" value="1"/>
</dbReference>
<reference evidence="1" key="1">
    <citation type="submission" date="2015-01" db="EMBL/GenBank/DDBJ databases">
        <authorList>
            <person name="Pelicic Vladimir"/>
        </authorList>
    </citation>
    <scope>NUCLEOTIDE SEQUENCE</scope>
    <source>
        <strain evidence="1">L10</strain>
    </source>
</reference>
<evidence type="ECO:0000313" key="1">
    <source>
        <dbReference type="EMBL" id="AKQ24651.1"/>
    </source>
</evidence>
<dbReference type="EMBL" id="KP687744">
    <property type="protein sequence ID" value="AKQ24651.1"/>
    <property type="molecule type" value="Genomic_DNA"/>
</dbReference>
<sequence length="259" mass="28052">MNTASEAPHPAPTLLAADSWLVQDGRARELDRHRDRFTAAVAEAGGPAPTAVQAFWESELRQLPAAGDWFPRAELTQEGTHAPRLGFRLRPAPSRTEEVRVWVPGRPDPRGVPRRKGPDLDVLGALREEAVAAGATEALLTTEDGLLLEGATSSLLWWEDDTLCTVDPSLPTLPGVTRDWALHRAEALGIPVRRRRRRLPDLAGLEVWCVNALHGIRPVTAWVGAGPGTTPGPAPRSGPWRAAWAAAAEVLPHTRDRGN</sequence>
<name>A0A0K0PIY7_9ACTN</name>
<organism evidence="1">
    <name type="scientific">Streptomyces chattanoogensis</name>
    <dbReference type="NCBI Taxonomy" id="66876"/>
    <lineage>
        <taxon>Bacteria</taxon>
        <taxon>Bacillati</taxon>
        <taxon>Actinomycetota</taxon>
        <taxon>Actinomycetes</taxon>
        <taxon>Kitasatosporales</taxon>
        <taxon>Streptomycetaceae</taxon>
        <taxon>Streptomyces</taxon>
    </lineage>
</organism>
<accession>A0A0K0PIY7</accession>
<dbReference type="AlphaFoldDB" id="A0A0K0PIY7"/>
<proteinExistence type="predicted"/>
<dbReference type="InterPro" id="IPR043132">
    <property type="entry name" value="BCAT-like_C"/>
</dbReference>